<dbReference type="PANTHER" id="PTHR24027">
    <property type="entry name" value="CADHERIN-23"/>
    <property type="match status" value="1"/>
</dbReference>
<reference evidence="7" key="1">
    <citation type="submission" date="2023-11" db="EMBL/GenBank/DDBJ databases">
        <title>Genome assemblies of two species of porcelain crab, Petrolisthes cinctipes and Petrolisthes manimaculis (Anomura: Porcellanidae).</title>
        <authorList>
            <person name="Angst P."/>
        </authorList>
    </citation>
    <scope>NUCLEOTIDE SEQUENCE</scope>
    <source>
        <strain evidence="7">PB745_02</strain>
        <tissue evidence="7">Gill</tissue>
    </source>
</reference>
<comment type="subcellular location">
    <subcellularLocation>
        <location evidence="1">Membrane</location>
    </subcellularLocation>
</comment>
<evidence type="ECO:0000313" key="8">
    <source>
        <dbReference type="Proteomes" id="UP001292094"/>
    </source>
</evidence>
<dbReference type="GO" id="GO:0007156">
    <property type="term" value="P:homophilic cell adhesion via plasma membrane adhesion molecules"/>
    <property type="evidence" value="ECO:0007669"/>
    <property type="project" value="InterPro"/>
</dbReference>
<protein>
    <recommendedName>
        <fullName evidence="6">Cadherin domain-containing protein</fullName>
    </recommendedName>
</protein>
<keyword evidence="8" id="KW-1185">Reference proteome</keyword>
<dbReference type="PRINTS" id="PR00205">
    <property type="entry name" value="CADHERIN"/>
</dbReference>
<dbReference type="Proteomes" id="UP001292094">
    <property type="component" value="Unassembled WGS sequence"/>
</dbReference>
<evidence type="ECO:0000256" key="5">
    <source>
        <dbReference type="PROSITE-ProRule" id="PRU00043"/>
    </source>
</evidence>
<dbReference type="AlphaFoldDB" id="A0AAE1NKA5"/>
<dbReference type="GO" id="GO:0045296">
    <property type="term" value="F:cadherin binding"/>
    <property type="evidence" value="ECO:0007669"/>
    <property type="project" value="TreeGrafter"/>
</dbReference>
<dbReference type="InterPro" id="IPR020894">
    <property type="entry name" value="Cadherin_CS"/>
</dbReference>
<dbReference type="PANTHER" id="PTHR24027:SF438">
    <property type="entry name" value="CADHERIN 23"/>
    <property type="match status" value="1"/>
</dbReference>
<comment type="caution">
    <text evidence="7">The sequence shown here is derived from an EMBL/GenBank/DDBJ whole genome shotgun (WGS) entry which is preliminary data.</text>
</comment>
<evidence type="ECO:0000256" key="3">
    <source>
        <dbReference type="ARBA" id="ARBA00022837"/>
    </source>
</evidence>
<keyword evidence="3 5" id="KW-0106">Calcium</keyword>
<sequence>MEAVKCLPFHHQDAGLVVEDSSTQSQTNHTSSIPFTNHTSSIPFTNHTSSIHLTNHTSSIPFTNHTSSIPFTNFTCSPPSPLSSYLSVGVIAAWDADDASEGTNARLTYSIEKNVIHERTGEAIFTVDPQTGLVRTALCCLDRETTPEYQIQVVASDGGGLKGTGTVVVRLADVNDNSPRLARQMWELEVDETWGDGAPANDTLLEISVTDKDISNYFFYRVVESSGWGWDHFKMRSVGTVGQLYATRSLDYENETHRRGFKFMVQVTDR</sequence>
<feature type="domain" description="Cadherin" evidence="6">
    <location>
        <begin position="88"/>
        <end position="181"/>
    </location>
</feature>
<evidence type="ECO:0000256" key="1">
    <source>
        <dbReference type="ARBA" id="ARBA00004370"/>
    </source>
</evidence>
<dbReference type="FunFam" id="2.60.40.60:FF:000092">
    <property type="entry name" value="Protocadherin 8"/>
    <property type="match status" value="1"/>
</dbReference>
<dbReference type="Pfam" id="PF00028">
    <property type="entry name" value="Cadherin"/>
    <property type="match status" value="1"/>
</dbReference>
<dbReference type="GO" id="GO:0008013">
    <property type="term" value="F:beta-catenin binding"/>
    <property type="evidence" value="ECO:0007669"/>
    <property type="project" value="TreeGrafter"/>
</dbReference>
<dbReference type="PROSITE" id="PS00232">
    <property type="entry name" value="CADHERIN_1"/>
    <property type="match status" value="1"/>
</dbReference>
<dbReference type="InterPro" id="IPR015919">
    <property type="entry name" value="Cadherin-like_sf"/>
</dbReference>
<dbReference type="EMBL" id="JAWZYT010005310">
    <property type="protein sequence ID" value="KAK4290981.1"/>
    <property type="molecule type" value="Genomic_DNA"/>
</dbReference>
<dbReference type="SUPFAM" id="SSF49313">
    <property type="entry name" value="Cadherin-like"/>
    <property type="match status" value="2"/>
</dbReference>
<dbReference type="SMART" id="SM00112">
    <property type="entry name" value="CA"/>
    <property type="match status" value="1"/>
</dbReference>
<gene>
    <name evidence="7" type="ORF">Pmani_036157</name>
</gene>
<keyword evidence="4" id="KW-0472">Membrane</keyword>
<feature type="non-terminal residue" evidence="7">
    <location>
        <position position="1"/>
    </location>
</feature>
<evidence type="ECO:0000256" key="2">
    <source>
        <dbReference type="ARBA" id="ARBA00022737"/>
    </source>
</evidence>
<organism evidence="7 8">
    <name type="scientific">Petrolisthes manimaculis</name>
    <dbReference type="NCBI Taxonomy" id="1843537"/>
    <lineage>
        <taxon>Eukaryota</taxon>
        <taxon>Metazoa</taxon>
        <taxon>Ecdysozoa</taxon>
        <taxon>Arthropoda</taxon>
        <taxon>Crustacea</taxon>
        <taxon>Multicrustacea</taxon>
        <taxon>Malacostraca</taxon>
        <taxon>Eumalacostraca</taxon>
        <taxon>Eucarida</taxon>
        <taxon>Decapoda</taxon>
        <taxon>Pleocyemata</taxon>
        <taxon>Anomura</taxon>
        <taxon>Galatheoidea</taxon>
        <taxon>Porcellanidae</taxon>
        <taxon>Petrolisthes</taxon>
    </lineage>
</organism>
<dbReference type="InterPro" id="IPR002126">
    <property type="entry name" value="Cadherin-like_dom"/>
</dbReference>
<evidence type="ECO:0000256" key="4">
    <source>
        <dbReference type="ARBA" id="ARBA00023136"/>
    </source>
</evidence>
<proteinExistence type="predicted"/>
<dbReference type="GO" id="GO:0016342">
    <property type="term" value="C:catenin complex"/>
    <property type="evidence" value="ECO:0007669"/>
    <property type="project" value="TreeGrafter"/>
</dbReference>
<accession>A0AAE1NKA5</accession>
<dbReference type="PROSITE" id="PS50268">
    <property type="entry name" value="CADHERIN_2"/>
    <property type="match status" value="2"/>
</dbReference>
<feature type="domain" description="Cadherin" evidence="6">
    <location>
        <begin position="182"/>
        <end position="269"/>
    </location>
</feature>
<dbReference type="GO" id="GO:0031175">
    <property type="term" value="P:neuron projection development"/>
    <property type="evidence" value="ECO:0007669"/>
    <property type="project" value="TreeGrafter"/>
</dbReference>
<dbReference type="GO" id="GO:0016477">
    <property type="term" value="P:cell migration"/>
    <property type="evidence" value="ECO:0007669"/>
    <property type="project" value="TreeGrafter"/>
</dbReference>
<evidence type="ECO:0000259" key="6">
    <source>
        <dbReference type="PROSITE" id="PS50268"/>
    </source>
</evidence>
<name>A0AAE1NKA5_9EUCA</name>
<keyword evidence="2" id="KW-0677">Repeat</keyword>
<dbReference type="CDD" id="cd11304">
    <property type="entry name" value="Cadherin_repeat"/>
    <property type="match status" value="1"/>
</dbReference>
<dbReference type="GO" id="GO:0005509">
    <property type="term" value="F:calcium ion binding"/>
    <property type="evidence" value="ECO:0007669"/>
    <property type="project" value="UniProtKB-UniRule"/>
</dbReference>
<evidence type="ECO:0000313" key="7">
    <source>
        <dbReference type="EMBL" id="KAK4290981.1"/>
    </source>
</evidence>
<dbReference type="InterPro" id="IPR039808">
    <property type="entry name" value="Cadherin"/>
</dbReference>
<dbReference type="Gene3D" id="2.60.40.60">
    <property type="entry name" value="Cadherins"/>
    <property type="match status" value="2"/>
</dbReference>